<evidence type="ECO:0000313" key="1">
    <source>
        <dbReference type="EMBL" id="VVC39433.1"/>
    </source>
</evidence>
<proteinExistence type="predicted"/>
<reference evidence="1 2" key="1">
    <citation type="submission" date="2019-08" db="EMBL/GenBank/DDBJ databases">
        <authorList>
            <person name="Alioto T."/>
            <person name="Alioto T."/>
            <person name="Gomez Garrido J."/>
        </authorList>
    </citation>
    <scope>NUCLEOTIDE SEQUENCE [LARGE SCALE GENOMIC DNA]</scope>
</reference>
<name>A0A5E4N8I4_9HEMI</name>
<evidence type="ECO:0000313" key="2">
    <source>
        <dbReference type="Proteomes" id="UP000325440"/>
    </source>
</evidence>
<organism evidence="1 2">
    <name type="scientific">Cinara cedri</name>
    <dbReference type="NCBI Taxonomy" id="506608"/>
    <lineage>
        <taxon>Eukaryota</taxon>
        <taxon>Metazoa</taxon>
        <taxon>Ecdysozoa</taxon>
        <taxon>Arthropoda</taxon>
        <taxon>Hexapoda</taxon>
        <taxon>Insecta</taxon>
        <taxon>Pterygota</taxon>
        <taxon>Neoptera</taxon>
        <taxon>Paraneoptera</taxon>
        <taxon>Hemiptera</taxon>
        <taxon>Sternorrhyncha</taxon>
        <taxon>Aphidomorpha</taxon>
        <taxon>Aphidoidea</taxon>
        <taxon>Aphididae</taxon>
        <taxon>Lachninae</taxon>
        <taxon>Cinara</taxon>
    </lineage>
</organism>
<dbReference type="Proteomes" id="UP000325440">
    <property type="component" value="Unassembled WGS sequence"/>
</dbReference>
<gene>
    <name evidence="1" type="ORF">CINCED_3A018206</name>
</gene>
<dbReference type="AlphaFoldDB" id="A0A5E4N8I4"/>
<dbReference type="EMBL" id="CABPRJ010001895">
    <property type="protein sequence ID" value="VVC39433.1"/>
    <property type="molecule type" value="Genomic_DNA"/>
</dbReference>
<keyword evidence="2" id="KW-1185">Reference proteome</keyword>
<sequence length="720" mass="84023">MVILNLNSTVRAGWFSPTKNLSNEDMFKNAVVEFQNGHNLRCATKNVIKVVRNNPTDDFGGVPEELISFENDLILILQQVVNLFSFKQGTSNIHFPDYVLKVCSALWRFLDYIYMYALVNRKTLLLSKMHFILCYKLPPYYNNNMNAFPDGVVVDGFIKTLNTDLSILRDSATKETLIENDCSLLNLNEKLIQNNEKFIANVFNLVSVIEKKPFMKQIDNNLYHNINSDIFQKNNLQYKSVDMHIFKSSNNFAKNDRKLENLTKNFTADVLKEKCSLTITEINEIQLDSPLLTDTMNQILLYVFEKLIYFTLYSKDNDSGETEEDVSITDRDVSIMTDKICKYIPLVIMYLVYNESNIKNWKIISLYLTFCSDYKKHTDIRCSNLFYGTTVDNITSEDKMICERESVNNIQAWTLFTTTRKELIKDKSVKKTCFKSVYAFIKESYEIIQIFYKDITLRVWVTVEWLTGKYFLTENYSNDDMNKLKFKEITVRGITMTLSEAYYLTIPWRMSIAAVLDFHHIIVYHLNSMMNMYIYRHAHIVILYLKRTVCHVENTVLKRIHESVLWHESGTEMFYKYLFLMKVMIKTAEDNTEDNAEDYRIAKDIITAISKIESLPRTNRTDCYSFIDTHIPIPEDAKVELSNWSKSELPDTANEHNLFDLVMAINCKNAMDYMRTFILIVNKSMGITIDSNEKYIKKVICSKNVFHVQPSVESISVARG</sequence>
<protein>
    <submittedName>
        <fullName evidence="1">Uncharacterized protein</fullName>
    </submittedName>
</protein>
<accession>A0A5E4N8I4</accession>